<sequence>MPSTTKLESSTIAVSPSTQALSYGTTRVNGKSDTQLNESTESSELSDANTTISTFHDGGRPGCEVKLMANKAYNRLPTALNSDNLSSSGELSEEKIKENLCTMHLVVDCSAISHLDSMGVEAVWEVFNDGANVEYLLNMLNFRHNSGSIYKL</sequence>
<dbReference type="Proteomes" id="UP000887574">
    <property type="component" value="Unplaced"/>
</dbReference>
<feature type="compositionally biased region" description="Polar residues" evidence="1">
    <location>
        <begin position="23"/>
        <end position="54"/>
    </location>
</feature>
<evidence type="ECO:0000313" key="2">
    <source>
        <dbReference type="Proteomes" id="UP000887574"/>
    </source>
</evidence>
<protein>
    <submittedName>
        <fullName evidence="3">STAS domain-containing protein</fullName>
    </submittedName>
</protein>
<proteinExistence type="predicted"/>
<dbReference type="WBParaSite" id="jg2781">
    <property type="protein sequence ID" value="jg2781"/>
    <property type="gene ID" value="jg2781"/>
</dbReference>
<keyword evidence="2" id="KW-1185">Reference proteome</keyword>
<feature type="region of interest" description="Disordered" evidence="1">
    <location>
        <begin position="23"/>
        <end position="57"/>
    </location>
</feature>
<evidence type="ECO:0000313" key="3">
    <source>
        <dbReference type="WBParaSite" id="jg2781"/>
    </source>
</evidence>
<name>A0A915E5I6_9BILA</name>
<organism evidence="2 3">
    <name type="scientific">Ditylenchus dipsaci</name>
    <dbReference type="NCBI Taxonomy" id="166011"/>
    <lineage>
        <taxon>Eukaryota</taxon>
        <taxon>Metazoa</taxon>
        <taxon>Ecdysozoa</taxon>
        <taxon>Nematoda</taxon>
        <taxon>Chromadorea</taxon>
        <taxon>Rhabditida</taxon>
        <taxon>Tylenchina</taxon>
        <taxon>Tylenchomorpha</taxon>
        <taxon>Sphaerularioidea</taxon>
        <taxon>Anguinidae</taxon>
        <taxon>Anguininae</taxon>
        <taxon>Ditylenchus</taxon>
    </lineage>
</organism>
<dbReference type="AlphaFoldDB" id="A0A915E5I6"/>
<evidence type="ECO:0000256" key="1">
    <source>
        <dbReference type="SAM" id="MobiDB-lite"/>
    </source>
</evidence>
<accession>A0A915E5I6</accession>
<reference evidence="3" key="1">
    <citation type="submission" date="2022-11" db="UniProtKB">
        <authorList>
            <consortium name="WormBaseParasite"/>
        </authorList>
    </citation>
    <scope>IDENTIFICATION</scope>
</reference>